<dbReference type="InterPro" id="IPR016181">
    <property type="entry name" value="Acyl_CoA_acyltransferase"/>
</dbReference>
<dbReference type="GO" id="GO:0005840">
    <property type="term" value="C:ribosome"/>
    <property type="evidence" value="ECO:0007669"/>
    <property type="project" value="UniProtKB-KW"/>
</dbReference>
<evidence type="ECO:0000259" key="4">
    <source>
        <dbReference type="PROSITE" id="PS51186"/>
    </source>
</evidence>
<organism evidence="5 6">
    <name type="scientific">Pseudomonas savastanoi</name>
    <name type="common">Pseudomonas syringae pv. savastanoi</name>
    <dbReference type="NCBI Taxonomy" id="29438"/>
    <lineage>
        <taxon>Bacteria</taxon>
        <taxon>Pseudomonadati</taxon>
        <taxon>Pseudomonadota</taxon>
        <taxon>Gammaproteobacteria</taxon>
        <taxon>Pseudomonadales</taxon>
        <taxon>Pseudomonadaceae</taxon>
        <taxon>Pseudomonas</taxon>
    </lineage>
</organism>
<evidence type="ECO:0000313" key="5">
    <source>
        <dbReference type="EMBL" id="RMV15429.1"/>
    </source>
</evidence>
<evidence type="ECO:0000256" key="3">
    <source>
        <dbReference type="ARBA" id="ARBA00038502"/>
    </source>
</evidence>
<keyword evidence="1 5" id="KW-0808">Transferase</keyword>
<comment type="caution">
    <text evidence="5">The sequence shown here is derived from an EMBL/GenBank/DDBJ whole genome shotgun (WGS) entry which is preliminary data.</text>
</comment>
<comment type="similarity">
    <text evidence="3">Belongs to the acetyltransferase family. RimJ subfamily.</text>
</comment>
<dbReference type="PANTHER" id="PTHR43792:SF8">
    <property type="entry name" value="[RIBOSOMAL PROTEIN US5]-ALANINE N-ACETYLTRANSFERASE"/>
    <property type="match status" value="1"/>
</dbReference>
<feature type="domain" description="N-acetyltransferase" evidence="4">
    <location>
        <begin position="32"/>
        <end position="183"/>
    </location>
</feature>
<keyword evidence="2" id="KW-0012">Acyltransferase</keyword>
<name>A0A3M6A805_PSESS</name>
<dbReference type="AlphaFoldDB" id="A0A3M6A805"/>
<dbReference type="InterPro" id="IPR051531">
    <property type="entry name" value="N-acetyltransferase"/>
</dbReference>
<evidence type="ECO:0000256" key="1">
    <source>
        <dbReference type="ARBA" id="ARBA00022679"/>
    </source>
</evidence>
<keyword evidence="5" id="KW-0689">Ribosomal protein</keyword>
<evidence type="ECO:0000256" key="2">
    <source>
        <dbReference type="ARBA" id="ARBA00023315"/>
    </source>
</evidence>
<dbReference type="Gene3D" id="3.40.630.30">
    <property type="match status" value="1"/>
</dbReference>
<dbReference type="Pfam" id="PF13302">
    <property type="entry name" value="Acetyltransf_3"/>
    <property type="match status" value="1"/>
</dbReference>
<reference evidence="5 6" key="1">
    <citation type="submission" date="2018-08" db="EMBL/GenBank/DDBJ databases">
        <title>Recombination of ecologically and evolutionarily significant loci maintains genetic cohesion in the Pseudomonas syringae species complex.</title>
        <authorList>
            <person name="Dillon M."/>
            <person name="Thakur S."/>
            <person name="Almeida R.N.D."/>
            <person name="Weir B.S."/>
            <person name="Guttman D.S."/>
        </authorList>
    </citation>
    <scope>NUCLEOTIDE SEQUENCE [LARGE SCALE GENOMIC DNA]</scope>
    <source>
        <strain evidence="5 6">ICMP 11899</strain>
    </source>
</reference>
<dbReference type="PANTHER" id="PTHR43792">
    <property type="entry name" value="GNAT FAMILY, PUTATIVE (AFU_ORTHOLOGUE AFUA_3G00765)-RELATED-RELATED"/>
    <property type="match status" value="1"/>
</dbReference>
<dbReference type="InterPro" id="IPR000182">
    <property type="entry name" value="GNAT_dom"/>
</dbReference>
<accession>A0A3M6A805</accession>
<dbReference type="GO" id="GO:0005737">
    <property type="term" value="C:cytoplasm"/>
    <property type="evidence" value="ECO:0007669"/>
    <property type="project" value="TreeGrafter"/>
</dbReference>
<keyword evidence="5" id="KW-0687">Ribonucleoprotein</keyword>
<evidence type="ECO:0000313" key="6">
    <source>
        <dbReference type="Proteomes" id="UP000270795"/>
    </source>
</evidence>
<dbReference type="SUPFAM" id="SSF55729">
    <property type="entry name" value="Acyl-CoA N-acyltransferases (Nat)"/>
    <property type="match status" value="1"/>
</dbReference>
<gene>
    <name evidence="5" type="ORF">ALP17_101131</name>
</gene>
<proteinExistence type="inferred from homology"/>
<protein>
    <submittedName>
        <fullName evidence="5">Ribosomal protein S5-alanine acetyltransferase</fullName>
    </submittedName>
</protein>
<dbReference type="EMBL" id="RBUM01000242">
    <property type="protein sequence ID" value="RMV15429.1"/>
    <property type="molecule type" value="Genomic_DNA"/>
</dbReference>
<sequence>MSSMTDAGGCMQYSGEGFSIRVLAFDDCELINRYEKANRKHLQPWEPLRDDDYFILENARSRVQQQWESMQAGSAIFFLVTEPGGGELLGRCSYTNIVRGVFQACNLGFSLAETAQGRGLMQRALEVSNRYCFEQMGLHRIMASHMPANVRSERLLQSLGFEKEGYARAYLKIAGVWEDHVLRALINPNEA</sequence>
<dbReference type="Proteomes" id="UP000270795">
    <property type="component" value="Unassembled WGS sequence"/>
</dbReference>
<dbReference type="GO" id="GO:0008999">
    <property type="term" value="F:protein-N-terminal-alanine acetyltransferase activity"/>
    <property type="evidence" value="ECO:0007669"/>
    <property type="project" value="TreeGrafter"/>
</dbReference>
<dbReference type="PROSITE" id="PS51186">
    <property type="entry name" value="GNAT"/>
    <property type="match status" value="1"/>
</dbReference>